<evidence type="ECO:0000313" key="5">
    <source>
        <dbReference type="Proteomes" id="UP001295423"/>
    </source>
</evidence>
<feature type="compositionally biased region" description="Low complexity" evidence="1">
    <location>
        <begin position="693"/>
        <end position="725"/>
    </location>
</feature>
<dbReference type="PANTHER" id="PTHR24216:SF65">
    <property type="entry name" value="PAXILLIN-LIKE PROTEIN 1"/>
    <property type="match status" value="1"/>
</dbReference>
<sequence length="1462" mass="155704">MTRIPSLRIGLLAAAILSSTTCHSSLLENDSRLESIASSVTETSRLLSKQALIAYGRPPNTGGSSNVDDSEEENAGNVGDMDDTNDMSEQESNVDFDRPSNTGSSFDFDEGKEKDQKGGMADMMLVPVLGPECDVAVNIGCIGSNDIQCDQLQVPSTQCSIGRDVMNLGIKLISSDCHQSRTTQNEHFACERTDIPMPDDGAVVEVICYDMWGWEQIIQAFAFVGETEINLQKGDGDLPDTVMCILRDNEGNEIQRVKFDTSGTVDLFLKNAFGMIQLESCTVRDRPTQSCKMPVQYSYTVSNQGLAPLSLMKVERSRNSNVVDLTPLAPVIELRAGEGTPGEATSVVEDDILDLCIPEVYETTVTASSDSLQRGTPCFDFAALAFQFPGIGHMDIAINCLSADGLNCTNLGQKAENCWTPITYTFDVKNVGTTDLIITYVEVLQKGNELDMASFFLDNKILPTEKTRVNYVDNVNLCVEGDYETTVTVKAESVVNGTTEVWENYESYPFEIKFTPFPTGAPTTAHPSRLPSATPTNNPTPIPSAIPSVQPATNAPTQPPTPIFSSTPTMAPSQNPTLTSSENPTLISSGNPTLKSSETPTSASSQNPTLSLSQNPTLMSSETPTSASSQRPTLSSSQNPTSVLSGSPTSASSQSPTLSSSQNPTSVSSGSPTSASSHNPTLSSSQNPTSVLSGSPTSASSQSPTLSSSQNPTSVSSGSPTSASSQNPTLSSSQNPTLMSSDGSTNLVTSVPTPLPTTSMSSGDSVSMENWTPSARPSQSASITPSLEDSTNPSQELSSSPTVSQSNRPTVTSSTRPTDVVSALPSTVISASPTSNPTSTRNNIAPLIPSDDPTSLPTKNPSKQPTEFPTSSPTHAPSAIPSFVPTISPSAIPSDSPTQNPTEQCTLRFDLACSAPVELSPDGSCTFIYNQPTACQEQPSRLKMRYNGGDCTHSSNLQGNTFFSCEDFGPSNDGPSNQDGSIAFIRVVDYDDKTAIRFDGFVRVGEDVVINGMGSNLNVTVYDPKSLSTSAEIMKPENILQTLVFHTTCPVPISNLFLKDRFGSIQIVEFENALQGVVSCFQELTLNVEISSDFEVDLLSTNIVSNIGNDFFGIYNLTDEASGVRINKSQSFRATQKVTIDLVRRKAYSAQGVVVGKRTLGNGCYGSGMTTFTAGAPLPPSIPTLPPTVVPSASAAPSTDPLFTRCDLEATISCTRSDGGSCGALKAPVETTCIGESAKELSFTYIPSSNCNETKSQDRFICNDANLALKRPFTSFVRIFRGTDIFYEGAVSAGQLFRVPLPMNTKEIEAALFTVSSAESAGTLLEQMQLSVACREKDGLTLLQKYGHLQLNGFVNEDMGSQQIFANLDLTYTVQNKGIFDALLTTATTDSPFTGIGDEVLPTNAPRRLIASDDTVSFTETATVNLVAAAGQDFDFFFEIAGVSTFNNFVCSDIGELSLQIL</sequence>
<dbReference type="Proteomes" id="UP001295423">
    <property type="component" value="Unassembled WGS sequence"/>
</dbReference>
<evidence type="ECO:0000256" key="1">
    <source>
        <dbReference type="SAM" id="MobiDB-lite"/>
    </source>
</evidence>
<accession>A0AAD2CLE1</accession>
<feature type="domain" description="DUF7467" evidence="3">
    <location>
        <begin position="938"/>
        <end position="1070"/>
    </location>
</feature>
<keyword evidence="2" id="KW-0732">Signal</keyword>
<feature type="compositionally biased region" description="Polar residues" evidence="1">
    <location>
        <begin position="824"/>
        <end position="843"/>
    </location>
</feature>
<feature type="chain" id="PRO_5042295726" description="DUF7467 domain-containing protein" evidence="2">
    <location>
        <begin position="23"/>
        <end position="1462"/>
    </location>
</feature>
<feature type="compositionally biased region" description="Low complexity" evidence="1">
    <location>
        <begin position="747"/>
        <end position="762"/>
    </location>
</feature>
<feature type="region of interest" description="Disordered" evidence="1">
    <location>
        <begin position="55"/>
        <end position="115"/>
    </location>
</feature>
<feature type="compositionally biased region" description="Low complexity" evidence="1">
    <location>
        <begin position="645"/>
        <end position="677"/>
    </location>
</feature>
<protein>
    <recommendedName>
        <fullName evidence="3">DUF7467 domain-containing protein</fullName>
    </recommendedName>
</protein>
<feature type="compositionally biased region" description="Polar residues" evidence="1">
    <location>
        <begin position="678"/>
        <end position="692"/>
    </location>
</feature>
<feature type="compositionally biased region" description="Polar residues" evidence="1">
    <location>
        <begin position="563"/>
        <end position="644"/>
    </location>
</feature>
<dbReference type="InterPro" id="IPR055890">
    <property type="entry name" value="DUF7467"/>
</dbReference>
<feature type="region of interest" description="Disordered" evidence="1">
    <location>
        <begin position="519"/>
        <end position="902"/>
    </location>
</feature>
<feature type="compositionally biased region" description="Polar residues" evidence="1">
    <location>
        <begin position="852"/>
        <end position="875"/>
    </location>
</feature>
<feature type="compositionally biased region" description="Acidic residues" evidence="1">
    <location>
        <begin position="68"/>
        <end position="94"/>
    </location>
</feature>
<evidence type="ECO:0000313" key="4">
    <source>
        <dbReference type="EMBL" id="CAJ1917552.1"/>
    </source>
</evidence>
<feature type="domain" description="DUF7467" evidence="3">
    <location>
        <begin position="1238"/>
        <end position="1354"/>
    </location>
</feature>
<dbReference type="Pfam" id="PF24269">
    <property type="entry name" value="DUF7467"/>
    <property type="match status" value="3"/>
</dbReference>
<feature type="signal peptide" evidence="2">
    <location>
        <begin position="1"/>
        <end position="22"/>
    </location>
</feature>
<evidence type="ECO:0000259" key="3">
    <source>
        <dbReference type="Pfam" id="PF24269"/>
    </source>
</evidence>
<dbReference type="EMBL" id="CAKOGP040000001">
    <property type="protein sequence ID" value="CAJ1917552.1"/>
    <property type="molecule type" value="Genomic_DNA"/>
</dbReference>
<organism evidence="4 5">
    <name type="scientific">Cylindrotheca closterium</name>
    <dbReference type="NCBI Taxonomy" id="2856"/>
    <lineage>
        <taxon>Eukaryota</taxon>
        <taxon>Sar</taxon>
        <taxon>Stramenopiles</taxon>
        <taxon>Ochrophyta</taxon>
        <taxon>Bacillariophyta</taxon>
        <taxon>Bacillariophyceae</taxon>
        <taxon>Bacillariophycidae</taxon>
        <taxon>Bacillariales</taxon>
        <taxon>Bacillariaceae</taxon>
        <taxon>Cylindrotheca</taxon>
    </lineage>
</organism>
<keyword evidence="5" id="KW-1185">Reference proteome</keyword>
<feature type="compositionally biased region" description="Polar residues" evidence="1">
    <location>
        <begin position="885"/>
        <end position="902"/>
    </location>
</feature>
<feature type="compositionally biased region" description="Polar residues" evidence="1">
    <location>
        <begin position="763"/>
        <end position="817"/>
    </location>
</feature>
<feature type="domain" description="DUF7467" evidence="3">
    <location>
        <begin position="174"/>
        <end position="281"/>
    </location>
</feature>
<comment type="caution">
    <text evidence="4">The sequence shown here is derived from an EMBL/GenBank/DDBJ whole genome shotgun (WGS) entry which is preliminary data.</text>
</comment>
<reference evidence="4" key="1">
    <citation type="submission" date="2023-08" db="EMBL/GenBank/DDBJ databases">
        <authorList>
            <person name="Audoor S."/>
            <person name="Bilcke G."/>
        </authorList>
    </citation>
    <scope>NUCLEOTIDE SEQUENCE</scope>
</reference>
<evidence type="ECO:0000256" key="2">
    <source>
        <dbReference type="SAM" id="SignalP"/>
    </source>
</evidence>
<gene>
    <name evidence="4" type="ORF">CYCCA115_LOCUS785</name>
</gene>
<dbReference type="PANTHER" id="PTHR24216">
    <property type="entry name" value="PAXILLIN-RELATED"/>
    <property type="match status" value="1"/>
</dbReference>
<name>A0AAD2CLE1_9STRA</name>
<proteinExistence type="predicted"/>
<feature type="compositionally biased region" description="Polar residues" evidence="1">
    <location>
        <begin position="726"/>
        <end position="746"/>
    </location>
</feature>